<organism evidence="1">
    <name type="scientific">marine sediment metagenome</name>
    <dbReference type="NCBI Taxonomy" id="412755"/>
    <lineage>
        <taxon>unclassified sequences</taxon>
        <taxon>metagenomes</taxon>
        <taxon>ecological metagenomes</taxon>
    </lineage>
</organism>
<dbReference type="PROSITE" id="PS51257">
    <property type="entry name" value="PROKAR_LIPOPROTEIN"/>
    <property type="match status" value="1"/>
</dbReference>
<name>A0A0F9HYM7_9ZZZZ</name>
<evidence type="ECO:0000313" key="1">
    <source>
        <dbReference type="EMBL" id="KKM20521.1"/>
    </source>
</evidence>
<dbReference type="InterPro" id="IPR032466">
    <property type="entry name" value="Metal_Hydrolase"/>
</dbReference>
<gene>
    <name evidence="1" type="ORF">LCGC14_1644640</name>
</gene>
<protein>
    <recommendedName>
        <fullName evidence="2">Phosphotriesterase</fullName>
    </recommendedName>
</protein>
<sequence>MNRIILLSFVFLLFISCQSNKKNSTEPDGYIYSVQGKMDISKLGISLTHEHIMSRFGLESSYVPVYLKDSPFMQVIPYLKEVKALGIVSIFDYTMKYPVLDPEVYEEKNLQKDIFQIIN</sequence>
<comment type="caution">
    <text evidence="1">The sequence shown here is derived from an EMBL/GenBank/DDBJ whole genome shotgun (WGS) entry which is preliminary data.</text>
</comment>
<accession>A0A0F9HYM7</accession>
<dbReference type="EMBL" id="LAZR01013749">
    <property type="protein sequence ID" value="KKM20521.1"/>
    <property type="molecule type" value="Genomic_DNA"/>
</dbReference>
<dbReference type="Gene3D" id="3.20.20.140">
    <property type="entry name" value="Metal-dependent hydrolases"/>
    <property type="match status" value="1"/>
</dbReference>
<dbReference type="AlphaFoldDB" id="A0A0F9HYM7"/>
<evidence type="ECO:0008006" key="2">
    <source>
        <dbReference type="Google" id="ProtNLM"/>
    </source>
</evidence>
<reference evidence="1" key="1">
    <citation type="journal article" date="2015" name="Nature">
        <title>Complex archaea that bridge the gap between prokaryotes and eukaryotes.</title>
        <authorList>
            <person name="Spang A."/>
            <person name="Saw J.H."/>
            <person name="Jorgensen S.L."/>
            <person name="Zaremba-Niedzwiedzka K."/>
            <person name="Martijn J."/>
            <person name="Lind A.E."/>
            <person name="van Eijk R."/>
            <person name="Schleper C."/>
            <person name="Guy L."/>
            <person name="Ettema T.J."/>
        </authorList>
    </citation>
    <scope>NUCLEOTIDE SEQUENCE</scope>
</reference>
<proteinExistence type="predicted"/>
<dbReference type="SUPFAM" id="SSF51556">
    <property type="entry name" value="Metallo-dependent hydrolases"/>
    <property type="match status" value="1"/>
</dbReference>